<dbReference type="Proteomes" id="UP000636004">
    <property type="component" value="Unassembled WGS sequence"/>
</dbReference>
<name>A0A918QX55_9FLAO</name>
<comment type="caution">
    <text evidence="2">The sequence shown here is derived from an EMBL/GenBank/DDBJ whole genome shotgun (WGS) entry which is preliminary data.</text>
</comment>
<keyword evidence="1" id="KW-0175">Coiled coil</keyword>
<gene>
    <name evidence="2" type="ORF">GCM10007028_06900</name>
</gene>
<reference evidence="2" key="1">
    <citation type="journal article" date="2014" name="Int. J. Syst. Evol. Microbiol.">
        <title>Complete genome sequence of Corynebacterium casei LMG S-19264T (=DSM 44701T), isolated from a smear-ripened cheese.</title>
        <authorList>
            <consortium name="US DOE Joint Genome Institute (JGI-PGF)"/>
            <person name="Walter F."/>
            <person name="Albersmeier A."/>
            <person name="Kalinowski J."/>
            <person name="Ruckert C."/>
        </authorList>
    </citation>
    <scope>NUCLEOTIDE SEQUENCE</scope>
    <source>
        <strain evidence="2">KCTC 12710</strain>
    </source>
</reference>
<dbReference type="AlphaFoldDB" id="A0A918QX55"/>
<evidence type="ECO:0000313" key="3">
    <source>
        <dbReference type="Proteomes" id="UP000636004"/>
    </source>
</evidence>
<proteinExistence type="predicted"/>
<dbReference type="EMBL" id="BMWZ01000002">
    <property type="protein sequence ID" value="GGZ72496.1"/>
    <property type="molecule type" value="Genomic_DNA"/>
</dbReference>
<evidence type="ECO:0000256" key="1">
    <source>
        <dbReference type="SAM" id="Coils"/>
    </source>
</evidence>
<dbReference type="RefSeq" id="WP_189359385.1">
    <property type="nucleotide sequence ID" value="NZ_BMWZ01000002.1"/>
</dbReference>
<accession>A0A918QX55</accession>
<reference evidence="2" key="2">
    <citation type="submission" date="2020-09" db="EMBL/GenBank/DDBJ databases">
        <authorList>
            <person name="Sun Q."/>
            <person name="Kim S."/>
        </authorList>
    </citation>
    <scope>NUCLEOTIDE SEQUENCE</scope>
    <source>
        <strain evidence="2">KCTC 12710</strain>
    </source>
</reference>
<organism evidence="2 3">
    <name type="scientific">Algibacter mikhailovii</name>
    <dbReference type="NCBI Taxonomy" id="425498"/>
    <lineage>
        <taxon>Bacteria</taxon>
        <taxon>Pseudomonadati</taxon>
        <taxon>Bacteroidota</taxon>
        <taxon>Flavobacteriia</taxon>
        <taxon>Flavobacteriales</taxon>
        <taxon>Flavobacteriaceae</taxon>
        <taxon>Algibacter</taxon>
    </lineage>
</organism>
<evidence type="ECO:0000313" key="2">
    <source>
        <dbReference type="EMBL" id="GGZ72496.1"/>
    </source>
</evidence>
<protein>
    <submittedName>
        <fullName evidence="2">Uncharacterized protein</fullName>
    </submittedName>
</protein>
<feature type="coiled-coil region" evidence="1">
    <location>
        <begin position="280"/>
        <end position="324"/>
    </location>
</feature>
<keyword evidence="3" id="KW-1185">Reference proteome</keyword>
<sequence>MKRIKLRLQDLTRQQAYGVQGRLILRIFPLYKFKKEVEYNDIELFYDKLFDFTHLLFDVALGNVLIENALEEAKESHEFFMGYSNKIISKNRPTLEPVLLTIDALGQLNLVDFFEKPGLANKDKGLADLDMSIAMAALAISQYGLGDSLIYDSVENDCKFIFDNNKDVQFLDADFFKQKLWILNESVLTEDTGMNFVFEKIILEDWKNGLFEMRLEGIFSSYQNRIYGLNLIKKNKSNLNSKTVINNVTINLGEGATFTGPVSVGENIKSSFTIASKLETEELKTNLQELIKQVGKLIESIDSQEEKEAVSEQLKTLVEEANKDKPSKWLIEVSSKGILKASKAFVDLVSPISTIVKNVLSIIEIS</sequence>